<dbReference type="Pfam" id="PF00889">
    <property type="entry name" value="EF_TS"/>
    <property type="match status" value="1"/>
</dbReference>
<dbReference type="InterPro" id="IPR001816">
    <property type="entry name" value="Transl_elong_EFTs/EF1B"/>
</dbReference>
<dbReference type="InterPro" id="IPR009060">
    <property type="entry name" value="UBA-like_sf"/>
</dbReference>
<feature type="domain" description="Translation elongation factor EFTs/EF1B dimerisation" evidence="8">
    <location>
        <begin position="100"/>
        <end position="323"/>
    </location>
</feature>
<evidence type="ECO:0000256" key="7">
    <source>
        <dbReference type="SAM" id="MobiDB-lite"/>
    </source>
</evidence>
<evidence type="ECO:0000256" key="5">
    <source>
        <dbReference type="HAMAP-Rule" id="MF_03135"/>
    </source>
</evidence>
<dbReference type="PANTHER" id="PTHR11741:SF0">
    <property type="entry name" value="ELONGATION FACTOR TS, MITOCHONDRIAL"/>
    <property type="match status" value="1"/>
</dbReference>
<dbReference type="InterPro" id="IPR018101">
    <property type="entry name" value="Transl_elong_Ts_CS"/>
</dbReference>
<evidence type="ECO:0000256" key="2">
    <source>
        <dbReference type="ARBA" id="ARBA00022768"/>
    </source>
</evidence>
<dbReference type="FunFam" id="1.10.8.10:FF:000031">
    <property type="entry name" value="Elongation factor Ts, mitochondrial"/>
    <property type="match status" value="1"/>
</dbReference>
<dbReference type="HAMAP" id="MF_00050">
    <property type="entry name" value="EF_Ts"/>
    <property type="match status" value="1"/>
</dbReference>
<dbReference type="InterPro" id="IPR036402">
    <property type="entry name" value="EF-Ts_dimer_sf"/>
</dbReference>
<proteinExistence type="inferred from homology"/>
<evidence type="ECO:0000256" key="4">
    <source>
        <dbReference type="ARBA" id="ARBA00023128"/>
    </source>
</evidence>
<dbReference type="Proteomes" id="UP000887575">
    <property type="component" value="Unassembled WGS sequence"/>
</dbReference>
<evidence type="ECO:0000259" key="8">
    <source>
        <dbReference type="Pfam" id="PF00889"/>
    </source>
</evidence>
<organism evidence="9 10">
    <name type="scientific">Mesorhabditis belari</name>
    <dbReference type="NCBI Taxonomy" id="2138241"/>
    <lineage>
        <taxon>Eukaryota</taxon>
        <taxon>Metazoa</taxon>
        <taxon>Ecdysozoa</taxon>
        <taxon>Nematoda</taxon>
        <taxon>Chromadorea</taxon>
        <taxon>Rhabditida</taxon>
        <taxon>Rhabditina</taxon>
        <taxon>Rhabditomorpha</taxon>
        <taxon>Rhabditoidea</taxon>
        <taxon>Rhabditidae</taxon>
        <taxon>Mesorhabditinae</taxon>
        <taxon>Mesorhabditis</taxon>
    </lineage>
</organism>
<reference evidence="10" key="1">
    <citation type="submission" date="2024-02" db="UniProtKB">
        <authorList>
            <consortium name="WormBaseParasite"/>
        </authorList>
    </citation>
    <scope>IDENTIFICATION</scope>
</reference>
<keyword evidence="4 5" id="KW-0496">Mitochondrion</keyword>
<name>A0AAF3EG77_9BILA</name>
<dbReference type="Pfam" id="PF25025">
    <property type="entry name" value="EF-Ts_N"/>
    <property type="match status" value="1"/>
</dbReference>
<dbReference type="Gene3D" id="3.30.479.20">
    <property type="entry name" value="Elongation factor Ts, dimerisation domain"/>
    <property type="match status" value="2"/>
</dbReference>
<accession>A0AAF3EG77</accession>
<dbReference type="SUPFAM" id="SSF46934">
    <property type="entry name" value="UBA-like"/>
    <property type="match status" value="1"/>
</dbReference>
<keyword evidence="9" id="KW-1185">Reference proteome</keyword>
<keyword evidence="3 5" id="KW-0648">Protein biosynthesis</keyword>
<feature type="region of interest" description="Disordered" evidence="7">
    <location>
        <begin position="244"/>
        <end position="270"/>
    </location>
</feature>
<evidence type="ECO:0000256" key="3">
    <source>
        <dbReference type="ARBA" id="ARBA00022917"/>
    </source>
</evidence>
<evidence type="ECO:0000313" key="10">
    <source>
        <dbReference type="WBParaSite" id="MBELARI_LOCUS12971"/>
    </source>
</evidence>
<keyword evidence="2 5" id="KW-0251">Elongation factor</keyword>
<dbReference type="AlphaFoldDB" id="A0AAF3EG77"/>
<evidence type="ECO:0000313" key="9">
    <source>
        <dbReference type="Proteomes" id="UP000887575"/>
    </source>
</evidence>
<dbReference type="NCBIfam" id="TIGR00116">
    <property type="entry name" value="tsf"/>
    <property type="match status" value="1"/>
</dbReference>
<comment type="subcellular location">
    <subcellularLocation>
        <location evidence="5">Mitochondrion</location>
    </subcellularLocation>
</comment>
<protein>
    <recommendedName>
        <fullName evidence="5">Elongation factor Ts, mitochondrial</fullName>
        <shortName evidence="5">EF-Ts</shortName>
        <shortName evidence="5">EF-TsMt</shortName>
    </recommendedName>
</protein>
<comment type="function">
    <text evidence="5 6">Associates with the EF-Tu.GDP complex and induces the exchange of GDP to GTP. It remains bound to the aminoacyl-tRNA.EF-Tu.GTP complex up to the GTP hydrolysis stage on the ribosome.</text>
</comment>
<comment type="similarity">
    <text evidence="1 5 6">Belongs to the EF-Ts family.</text>
</comment>
<dbReference type="WBParaSite" id="MBELARI_LOCUS12971">
    <property type="protein sequence ID" value="MBELARI_LOCUS12971"/>
    <property type="gene ID" value="MBELARI_LOCUS12971"/>
</dbReference>
<dbReference type="Gene3D" id="1.10.8.10">
    <property type="entry name" value="DNA helicase RuvA subunit, C-terminal domain"/>
    <property type="match status" value="1"/>
</dbReference>
<dbReference type="PANTHER" id="PTHR11741">
    <property type="entry name" value="ELONGATION FACTOR TS"/>
    <property type="match status" value="1"/>
</dbReference>
<dbReference type="GO" id="GO:0003746">
    <property type="term" value="F:translation elongation factor activity"/>
    <property type="evidence" value="ECO:0007669"/>
    <property type="project" value="UniProtKB-UniRule"/>
</dbReference>
<dbReference type="GO" id="GO:0070125">
    <property type="term" value="P:mitochondrial translational elongation"/>
    <property type="evidence" value="ECO:0007669"/>
    <property type="project" value="TreeGrafter"/>
</dbReference>
<dbReference type="InterPro" id="IPR014039">
    <property type="entry name" value="Transl_elong_EFTs/EF1B_dimer"/>
</dbReference>
<dbReference type="GO" id="GO:0005739">
    <property type="term" value="C:mitochondrion"/>
    <property type="evidence" value="ECO:0007669"/>
    <property type="project" value="UniProtKB-SubCell"/>
</dbReference>
<evidence type="ECO:0000256" key="1">
    <source>
        <dbReference type="ARBA" id="ARBA00005532"/>
    </source>
</evidence>
<dbReference type="CDD" id="cd14275">
    <property type="entry name" value="UBA_EF-Ts"/>
    <property type="match status" value="1"/>
</dbReference>
<dbReference type="PROSITE" id="PS01127">
    <property type="entry name" value="EF_TS_2"/>
    <property type="match status" value="1"/>
</dbReference>
<sequence length="328" mass="36074">MLRASFLSRAVIRGLSTAQPAVAAQSEKVDKDSLMKLRRKTGYSYVNCRKALLQFGTDLSAAEKWLRQNAEKEGWAKAAKLSSRQTSQGLVSVKTAGKVAAIVELSCETDFVARGEPFKQLLASLVTATLEHAKSVPAQHSDKISTQTLDVDSVKTADGKSLREVIAMGVGKLGENISAKRIKAFYAPQDSEFYNGSHPKDGLQDVPMGRFVSLLAMNRKKIEGQFPTERLADQLCQHIIGMRSESLGTPVDPNESKKQTETAKNADGQDELNEFFQGQTTQMDADETRLLRQSFMLNPSQTVYEYVTGHNASIKDFVRFELGGESSD</sequence>
<dbReference type="SUPFAM" id="SSF54713">
    <property type="entry name" value="Elongation factor Ts (EF-Ts), dimerisation domain"/>
    <property type="match status" value="2"/>
</dbReference>
<evidence type="ECO:0000256" key="6">
    <source>
        <dbReference type="RuleBase" id="RU000642"/>
    </source>
</evidence>